<dbReference type="AlphaFoldDB" id="A0A0P0YSK5"/>
<dbReference type="EMBL" id="AB924602">
    <property type="protein sequence ID" value="BAT24229.1"/>
    <property type="molecule type" value="Genomic_DNA"/>
</dbReference>
<dbReference type="Gene3D" id="2.160.20.10">
    <property type="entry name" value="Single-stranded right-handed beta-helix, Pectin lyase-like"/>
    <property type="match status" value="1"/>
</dbReference>
<accession>A0A0P0YSK5</accession>
<dbReference type="InterPro" id="IPR012334">
    <property type="entry name" value="Pectin_lyas_fold"/>
</dbReference>
<proteinExistence type="predicted"/>
<protein>
    <recommendedName>
        <fullName evidence="2">Pectate lyase superfamily protein domain-containing protein</fullName>
    </recommendedName>
</protein>
<name>A0A0P0YSK5_9ENTR</name>
<sequence>MLFIKGTAMIFFSRRLILSKLTTLPFILFFSKSYAQNNKDDNGSSKKDCTSDKSNYLHADSEVIKANETQKVMLDELVAQRKKIHFLMENPSVSFDFFLDIHDGSVDATPALKAAAASGKTIVFPSNGVYSINQNDIAISPFTKFIGPDGGYATFLVNSTEGSFGTFDLRNKNGLGDDIYSGGYFNVFRNLRFRYPGQIKNLTDVASNPIAYLPLFFGGGYSSRFEYLDIGNAYIGFVLGGKGLGSCSRIVLKDIIGAPIFLGLSIEQVRDIPIIQNISWNYNYLDLDKNHSYGNMLKQWMALNATAFQFGRCDWASCINLFSYGYYKNLVIESRRYTGSADRIKFIGCFSDQSIHPLWVKDFENQLDFIACGFTGVKTNVKNASGIFLSTKSINANVSFTNCTFNSYYMDIIISKVNVNMYACQFYNYGFGSKQTSPASAISIDNDNVTVNIVNTDIDASAGEYVRCLSDGGYSGCLLNITGCSNLTGSKFEIFRWDSSSSNVELISQDSYISGAYDDIVGVSSLGITAYIPRRFYLESLPLKGSFKEGDYIVNTKPSGTKEDSIIKGWVRMTTGHNNQLNIDWVEDKLTK</sequence>
<evidence type="ECO:0000313" key="1">
    <source>
        <dbReference type="EMBL" id="BAT24229.1"/>
    </source>
</evidence>
<evidence type="ECO:0008006" key="2">
    <source>
        <dbReference type="Google" id="ProtNLM"/>
    </source>
</evidence>
<reference evidence="1" key="1">
    <citation type="submission" date="2014-04" db="EMBL/GenBank/DDBJ databases">
        <authorList>
            <person name="Harrison E."/>
        </authorList>
    </citation>
    <scope>NUCLEOTIDE SEQUENCE</scope>
    <source>
        <strain evidence="1">438</strain>
    </source>
</reference>
<organism evidence="1">
    <name type="scientific">Klebsiella sp. 438(3a)</name>
    <dbReference type="NCBI Taxonomy" id="1497834"/>
    <lineage>
        <taxon>Bacteria</taxon>
        <taxon>Pseudomonadati</taxon>
        <taxon>Pseudomonadota</taxon>
        <taxon>Gammaproteobacteria</taxon>
        <taxon>Enterobacterales</taxon>
        <taxon>Enterobacteriaceae</taxon>
        <taxon>Klebsiella/Raoultella group</taxon>
        <taxon>Klebsiella</taxon>
    </lineage>
</organism>
<reference evidence="1" key="2">
    <citation type="journal article" date="2015" name="Sci. Rep.">
        <title>Genetic analysis of capsular polysaccharide synthesis gene clusters in 79 capsular types of Klebsiella spp.</title>
        <authorList>
            <person name="Pan Y.J."/>
            <person name="Lin T.L."/>
            <person name="Chen C.T."/>
            <person name="Chen Y.Y."/>
            <person name="Hsieh P.F."/>
            <person name="Hsu C.R."/>
            <person name="Wu M.C."/>
            <person name="Wang J.T."/>
        </authorList>
    </citation>
    <scope>NUCLEOTIDE SEQUENCE</scope>
    <source>
        <strain evidence="1">438</strain>
    </source>
</reference>